<dbReference type="GO" id="GO:0005737">
    <property type="term" value="C:cytoplasm"/>
    <property type="evidence" value="ECO:0007669"/>
    <property type="project" value="TreeGrafter"/>
</dbReference>
<dbReference type="GO" id="GO:0005634">
    <property type="term" value="C:nucleus"/>
    <property type="evidence" value="ECO:0007669"/>
    <property type="project" value="TreeGrafter"/>
</dbReference>
<accession>A0A7J7LFH0</accession>
<evidence type="ECO:0000256" key="2">
    <source>
        <dbReference type="RuleBase" id="RU000409"/>
    </source>
</evidence>
<dbReference type="CDD" id="cd07816">
    <property type="entry name" value="Bet_v1-like"/>
    <property type="match status" value="1"/>
</dbReference>
<comment type="caution">
    <text evidence="4">The sequence shown here is derived from an EMBL/GenBank/DDBJ whole genome shotgun (WGS) entry which is preliminary data.</text>
</comment>
<dbReference type="InterPro" id="IPR000916">
    <property type="entry name" value="Bet_v_I/MLP"/>
</dbReference>
<dbReference type="GO" id="GO:0004864">
    <property type="term" value="F:protein phosphatase inhibitor activity"/>
    <property type="evidence" value="ECO:0007669"/>
    <property type="project" value="InterPro"/>
</dbReference>
<dbReference type="OrthoDB" id="1880172at2759"/>
<evidence type="ECO:0000256" key="1">
    <source>
        <dbReference type="ARBA" id="ARBA00009744"/>
    </source>
</evidence>
<sequence>MGVVTHTNELTCSISPSRMFKAMFLDAHNLMPKLMPHTIKSIEKLEGDGGAGTVVQINFSAGPFKYIKHRTDEVDVENHFCKYTLIEGDVLGDNLECITHEVKLDTTCNGGCVCKTTSHFHCKDDAVLNAEEMKAGIEKAEEIHKTIETYLTENSEVYA</sequence>
<dbReference type="SUPFAM" id="SSF55961">
    <property type="entry name" value="Bet v1-like"/>
    <property type="match status" value="1"/>
</dbReference>
<name>A0A7J7LFH0_9MAGN</name>
<dbReference type="FunFam" id="3.30.530.20:FF:000007">
    <property type="entry name" value="Major pollen allergen Bet v 1-A"/>
    <property type="match status" value="1"/>
</dbReference>
<evidence type="ECO:0000259" key="3">
    <source>
        <dbReference type="Pfam" id="PF00407"/>
    </source>
</evidence>
<dbReference type="GO" id="GO:0010427">
    <property type="term" value="F:abscisic acid binding"/>
    <property type="evidence" value="ECO:0007669"/>
    <property type="project" value="InterPro"/>
</dbReference>
<protein>
    <recommendedName>
        <fullName evidence="3">Bet v I/Major latex protein domain-containing protein</fullName>
    </recommendedName>
</protein>
<proteinExistence type="inferred from homology"/>
<dbReference type="PRINTS" id="PR00634">
    <property type="entry name" value="BETALLERGEN"/>
</dbReference>
<keyword evidence="5" id="KW-1185">Reference proteome</keyword>
<dbReference type="GO" id="GO:0038023">
    <property type="term" value="F:signaling receptor activity"/>
    <property type="evidence" value="ECO:0007669"/>
    <property type="project" value="InterPro"/>
</dbReference>
<gene>
    <name evidence="4" type="ORF">GIB67_024392</name>
</gene>
<dbReference type="PANTHER" id="PTHR31213">
    <property type="entry name" value="OS08G0374000 PROTEIN-RELATED"/>
    <property type="match status" value="1"/>
</dbReference>
<dbReference type="InterPro" id="IPR023393">
    <property type="entry name" value="START-like_dom_sf"/>
</dbReference>
<keyword evidence="2" id="KW-0568">Pathogenesis-related protein</keyword>
<keyword evidence="2" id="KW-0611">Plant defense</keyword>
<dbReference type="Pfam" id="PF00407">
    <property type="entry name" value="Bet_v_1"/>
    <property type="match status" value="1"/>
</dbReference>
<comment type="similarity">
    <text evidence="1 2">Belongs to the BetVI family.</text>
</comment>
<organism evidence="4 5">
    <name type="scientific">Kingdonia uniflora</name>
    <dbReference type="NCBI Taxonomy" id="39325"/>
    <lineage>
        <taxon>Eukaryota</taxon>
        <taxon>Viridiplantae</taxon>
        <taxon>Streptophyta</taxon>
        <taxon>Embryophyta</taxon>
        <taxon>Tracheophyta</taxon>
        <taxon>Spermatophyta</taxon>
        <taxon>Magnoliopsida</taxon>
        <taxon>Ranunculales</taxon>
        <taxon>Circaeasteraceae</taxon>
        <taxon>Kingdonia</taxon>
    </lineage>
</organism>
<dbReference type="InterPro" id="IPR024949">
    <property type="entry name" value="Bet_v_I_allergen"/>
</dbReference>
<dbReference type="GO" id="GO:0009738">
    <property type="term" value="P:abscisic acid-activated signaling pathway"/>
    <property type="evidence" value="ECO:0007669"/>
    <property type="project" value="InterPro"/>
</dbReference>
<dbReference type="GO" id="GO:0006952">
    <property type="term" value="P:defense response"/>
    <property type="evidence" value="ECO:0007669"/>
    <property type="project" value="UniProtKB-KW"/>
</dbReference>
<dbReference type="Gene3D" id="3.30.530.20">
    <property type="match status" value="1"/>
</dbReference>
<dbReference type="PANTHER" id="PTHR31213:SF201">
    <property type="entry name" value="OS03G0300400 PROTEIN"/>
    <property type="match status" value="1"/>
</dbReference>
<evidence type="ECO:0000313" key="5">
    <source>
        <dbReference type="Proteomes" id="UP000541444"/>
    </source>
</evidence>
<dbReference type="InterPro" id="IPR050279">
    <property type="entry name" value="Plant_def-hormone_signal"/>
</dbReference>
<dbReference type="EMBL" id="JACGCM010002329">
    <property type="protein sequence ID" value="KAF6141308.1"/>
    <property type="molecule type" value="Genomic_DNA"/>
</dbReference>
<dbReference type="AlphaFoldDB" id="A0A7J7LFH0"/>
<dbReference type="Proteomes" id="UP000541444">
    <property type="component" value="Unassembled WGS sequence"/>
</dbReference>
<dbReference type="PROSITE" id="PS00451">
    <property type="entry name" value="PATHOGENESIS_BETVI"/>
    <property type="match status" value="1"/>
</dbReference>
<feature type="domain" description="Bet v I/Major latex protein" evidence="3">
    <location>
        <begin position="1"/>
        <end position="153"/>
    </location>
</feature>
<evidence type="ECO:0000313" key="4">
    <source>
        <dbReference type="EMBL" id="KAF6141308.1"/>
    </source>
</evidence>
<reference evidence="4 5" key="1">
    <citation type="journal article" date="2020" name="IScience">
        <title>Genome Sequencing of the Endangered Kingdonia uniflora (Circaeasteraceae, Ranunculales) Reveals Potential Mechanisms of Evolutionary Specialization.</title>
        <authorList>
            <person name="Sun Y."/>
            <person name="Deng T."/>
            <person name="Zhang A."/>
            <person name="Moore M.J."/>
            <person name="Landis J.B."/>
            <person name="Lin N."/>
            <person name="Zhang H."/>
            <person name="Zhang X."/>
            <person name="Huang J."/>
            <person name="Zhang X."/>
            <person name="Sun H."/>
            <person name="Wang H."/>
        </authorList>
    </citation>
    <scope>NUCLEOTIDE SEQUENCE [LARGE SCALE GENOMIC DNA]</scope>
    <source>
        <strain evidence="4">TB1705</strain>
        <tissue evidence="4">Leaf</tissue>
    </source>
</reference>